<dbReference type="InterPro" id="IPR052158">
    <property type="entry name" value="INH-QAR"/>
</dbReference>
<dbReference type="Pfam" id="PF01965">
    <property type="entry name" value="DJ-1_PfpI"/>
    <property type="match status" value="1"/>
</dbReference>
<dbReference type="Gene3D" id="3.40.50.880">
    <property type="match status" value="1"/>
</dbReference>
<gene>
    <name evidence="2" type="ORF">NQU55_28140</name>
</gene>
<dbReference type="SUPFAM" id="SSF52317">
    <property type="entry name" value="Class I glutamine amidotransferase-like"/>
    <property type="match status" value="1"/>
</dbReference>
<dbReference type="AlphaFoldDB" id="A0A9X2LLM6"/>
<reference evidence="2" key="1">
    <citation type="submission" date="2022-06" db="EMBL/GenBank/DDBJ databases">
        <title>WGS of actinobacteria.</title>
        <authorList>
            <person name="Thawai C."/>
        </authorList>
    </citation>
    <scope>NUCLEOTIDE SEQUENCE</scope>
    <source>
        <strain evidence="2">AA8</strain>
    </source>
</reference>
<evidence type="ECO:0000313" key="2">
    <source>
        <dbReference type="EMBL" id="MCQ8773599.1"/>
    </source>
</evidence>
<feature type="domain" description="DJ-1/PfpI" evidence="1">
    <location>
        <begin position="58"/>
        <end position="217"/>
    </location>
</feature>
<dbReference type="RefSeq" id="WP_256791408.1">
    <property type="nucleotide sequence ID" value="NZ_JANIID010000032.1"/>
</dbReference>
<dbReference type="InterPro" id="IPR006311">
    <property type="entry name" value="TAT_signal"/>
</dbReference>
<evidence type="ECO:0000313" key="3">
    <source>
        <dbReference type="Proteomes" id="UP001142374"/>
    </source>
</evidence>
<dbReference type="Proteomes" id="UP001142374">
    <property type="component" value="Unassembled WGS sequence"/>
</dbReference>
<protein>
    <submittedName>
        <fullName evidence="2">DJ-1/PfpI family protein</fullName>
    </submittedName>
</protein>
<comment type="caution">
    <text evidence="2">The sequence shown here is derived from an EMBL/GenBank/DDBJ whole genome shotgun (WGS) entry which is preliminary data.</text>
</comment>
<proteinExistence type="predicted"/>
<sequence length="272" mass="28534">MTTRRHLLRGAVGTAALATVGAAGTGTGTGTAQAAQAAPLTPTVGTAGTASTALDIGILLYDGYSLLDPTGPAEILSRLPGATVTMIAQRRGPVLTDTRDVAVMADRCIADIDHLDVLLVPGAGNRGTVAAMENQELLRWIRRIDRHSQWTTSVCTGSLVLAAAGLLDGRQATTYWASADYLRTHYDVTYLPERYVRSGKIITAAGVSAGLDMALYLASLIAGDSTAKAIQLAVEYDPHPPFDAGNAAKADPELKQQALRLLAESQEVTPKR</sequence>
<dbReference type="GO" id="GO:0006355">
    <property type="term" value="P:regulation of DNA-templated transcription"/>
    <property type="evidence" value="ECO:0007669"/>
    <property type="project" value="TreeGrafter"/>
</dbReference>
<dbReference type="CDD" id="cd03139">
    <property type="entry name" value="GATase1_PfpI_2"/>
    <property type="match status" value="1"/>
</dbReference>
<dbReference type="InterPro" id="IPR002818">
    <property type="entry name" value="DJ-1/PfpI"/>
</dbReference>
<dbReference type="PANTHER" id="PTHR43130">
    <property type="entry name" value="ARAC-FAMILY TRANSCRIPTIONAL REGULATOR"/>
    <property type="match status" value="1"/>
</dbReference>
<dbReference type="PROSITE" id="PS51318">
    <property type="entry name" value="TAT"/>
    <property type="match status" value="1"/>
</dbReference>
<organism evidence="2 3">
    <name type="scientific">Streptomyces telluris</name>
    <dbReference type="NCBI Taxonomy" id="2720021"/>
    <lineage>
        <taxon>Bacteria</taxon>
        <taxon>Bacillati</taxon>
        <taxon>Actinomycetota</taxon>
        <taxon>Actinomycetes</taxon>
        <taxon>Kitasatosporales</taxon>
        <taxon>Streptomycetaceae</taxon>
        <taxon>Streptomyces</taxon>
    </lineage>
</organism>
<dbReference type="PANTHER" id="PTHR43130:SF2">
    <property type="entry name" value="DJ-1_PFPI DOMAIN-CONTAINING PROTEIN"/>
    <property type="match status" value="1"/>
</dbReference>
<dbReference type="EMBL" id="JANIID010000032">
    <property type="protein sequence ID" value="MCQ8773599.1"/>
    <property type="molecule type" value="Genomic_DNA"/>
</dbReference>
<accession>A0A9X2LLM6</accession>
<dbReference type="InterPro" id="IPR029062">
    <property type="entry name" value="Class_I_gatase-like"/>
</dbReference>
<evidence type="ECO:0000259" key="1">
    <source>
        <dbReference type="Pfam" id="PF01965"/>
    </source>
</evidence>
<name>A0A9X2LLM6_9ACTN</name>
<keyword evidence="3" id="KW-1185">Reference proteome</keyword>